<dbReference type="EMBL" id="AVPJ01000005">
    <property type="protein sequence ID" value="KGN32986.1"/>
    <property type="molecule type" value="Genomic_DNA"/>
</dbReference>
<evidence type="ECO:0000256" key="4">
    <source>
        <dbReference type="ARBA" id="ARBA00022912"/>
    </source>
</evidence>
<reference evidence="7 8" key="1">
    <citation type="submission" date="2013-08" db="EMBL/GenBank/DDBJ databases">
        <title>The genome sequence of Knoellia sinensis.</title>
        <authorList>
            <person name="Zhu W."/>
            <person name="Wang G."/>
        </authorList>
    </citation>
    <scope>NUCLEOTIDE SEQUENCE [LARGE SCALE GENOMIC DNA]</scope>
    <source>
        <strain evidence="7 8">KCTC 19936</strain>
    </source>
</reference>
<dbReference type="InterPro" id="IPR036196">
    <property type="entry name" value="Ptyr_pPase_sf"/>
</dbReference>
<evidence type="ECO:0000313" key="7">
    <source>
        <dbReference type="EMBL" id="KGN32986.1"/>
    </source>
</evidence>
<feature type="active site" evidence="5">
    <location>
        <position position="24"/>
    </location>
</feature>
<dbReference type="InterPro" id="IPR023485">
    <property type="entry name" value="Ptyr_pPase"/>
</dbReference>
<proteinExistence type="inferred from homology"/>
<dbReference type="Gene3D" id="3.40.50.2300">
    <property type="match status" value="1"/>
</dbReference>
<feature type="domain" description="Phosphotyrosine protein phosphatase I" evidence="6">
    <location>
        <begin position="12"/>
        <end position="145"/>
    </location>
</feature>
<gene>
    <name evidence="7" type="ORF">N802_16565</name>
</gene>
<protein>
    <recommendedName>
        <fullName evidence="2">protein-tyrosine-phosphatase</fullName>
        <ecNumber evidence="2">3.1.3.48</ecNumber>
    </recommendedName>
</protein>
<evidence type="ECO:0000256" key="5">
    <source>
        <dbReference type="PIRSR" id="PIRSR617867-1"/>
    </source>
</evidence>
<dbReference type="InterPro" id="IPR050438">
    <property type="entry name" value="LMW_PTPase"/>
</dbReference>
<evidence type="ECO:0000313" key="8">
    <source>
        <dbReference type="Proteomes" id="UP000030002"/>
    </source>
</evidence>
<comment type="similarity">
    <text evidence="1">Belongs to the low molecular weight phosphotyrosine protein phosphatase family.</text>
</comment>
<evidence type="ECO:0000259" key="6">
    <source>
        <dbReference type="SMART" id="SM00226"/>
    </source>
</evidence>
<dbReference type="Proteomes" id="UP000030002">
    <property type="component" value="Unassembled WGS sequence"/>
</dbReference>
<keyword evidence="4" id="KW-0904">Protein phosphatase</keyword>
<comment type="caution">
    <text evidence="7">The sequence shown here is derived from an EMBL/GenBank/DDBJ whole genome shotgun (WGS) entry which is preliminary data.</text>
</comment>
<evidence type="ECO:0000256" key="2">
    <source>
        <dbReference type="ARBA" id="ARBA00013064"/>
    </source>
</evidence>
<dbReference type="Pfam" id="PF01451">
    <property type="entry name" value="LMWPc"/>
    <property type="match status" value="1"/>
</dbReference>
<dbReference type="RefSeq" id="WP_052109690.1">
    <property type="nucleotide sequence ID" value="NZ_AVPJ01000005.1"/>
</dbReference>
<dbReference type="GO" id="GO:0004725">
    <property type="term" value="F:protein tyrosine phosphatase activity"/>
    <property type="evidence" value="ECO:0007669"/>
    <property type="project" value="UniProtKB-EC"/>
</dbReference>
<dbReference type="SUPFAM" id="SSF52788">
    <property type="entry name" value="Phosphotyrosine protein phosphatases I"/>
    <property type="match status" value="1"/>
</dbReference>
<dbReference type="STRING" id="1385520.N802_16565"/>
<organism evidence="7 8">
    <name type="scientific">Knoellia sinensis KCTC 19936</name>
    <dbReference type="NCBI Taxonomy" id="1385520"/>
    <lineage>
        <taxon>Bacteria</taxon>
        <taxon>Bacillati</taxon>
        <taxon>Actinomycetota</taxon>
        <taxon>Actinomycetes</taxon>
        <taxon>Micrococcales</taxon>
        <taxon>Intrasporangiaceae</taxon>
        <taxon>Knoellia</taxon>
    </lineage>
</organism>
<evidence type="ECO:0000256" key="1">
    <source>
        <dbReference type="ARBA" id="ARBA00011063"/>
    </source>
</evidence>
<feature type="active site" description="Nucleophile" evidence="5">
    <location>
        <position position="18"/>
    </location>
</feature>
<accession>A0A0A0JBK1</accession>
<dbReference type="SMART" id="SM00226">
    <property type="entry name" value="LMWPc"/>
    <property type="match status" value="1"/>
</dbReference>
<keyword evidence="8" id="KW-1185">Reference proteome</keyword>
<dbReference type="EC" id="3.1.3.48" evidence="2"/>
<dbReference type="eggNOG" id="COG0394">
    <property type="taxonomic scope" value="Bacteria"/>
</dbReference>
<dbReference type="AlphaFoldDB" id="A0A0A0JBK1"/>
<dbReference type="PANTHER" id="PTHR11717">
    <property type="entry name" value="LOW MOLECULAR WEIGHT PROTEIN TYROSINE PHOSPHATASE"/>
    <property type="match status" value="1"/>
</dbReference>
<dbReference type="InterPro" id="IPR017867">
    <property type="entry name" value="Tyr_phospatase_low_mol_wt"/>
</dbReference>
<keyword evidence="3" id="KW-0378">Hydrolase</keyword>
<name>A0A0A0JBK1_9MICO</name>
<evidence type="ECO:0000256" key="3">
    <source>
        <dbReference type="ARBA" id="ARBA00022801"/>
    </source>
</evidence>
<dbReference type="PANTHER" id="PTHR11717:SF7">
    <property type="entry name" value="LOW MOLECULAR WEIGHT PHOSPHOTYROSINE PROTEIN PHOSPHATASE"/>
    <property type="match status" value="1"/>
</dbReference>
<dbReference type="PRINTS" id="PR00719">
    <property type="entry name" value="LMWPTPASE"/>
</dbReference>
<dbReference type="OrthoDB" id="9784339at2"/>
<sequence length="194" mass="20241">MTANATHHSPSGRVLVVCTGNVCRSPYIERVLAHQLNGSGVTVTSAGTGALVGYPIDPESARRVAAAGASPDGFAARQISREDIAAADLVIAASREHVDEVVALNPRALRSAFSLPDLADLLAAATYDDVVSAPGANRVAKVAATAVRMRGRVHPRPLSASGIVDPFRQKPEVIDRMVHEIEATLPIVVSALRG</sequence>